<feature type="transmembrane region" description="Helical" evidence="1">
    <location>
        <begin position="51"/>
        <end position="69"/>
    </location>
</feature>
<dbReference type="AlphaFoldDB" id="A0AAN7BYU1"/>
<organism evidence="2 3">
    <name type="scientific">Podospora fimiseda</name>
    <dbReference type="NCBI Taxonomy" id="252190"/>
    <lineage>
        <taxon>Eukaryota</taxon>
        <taxon>Fungi</taxon>
        <taxon>Dikarya</taxon>
        <taxon>Ascomycota</taxon>
        <taxon>Pezizomycotina</taxon>
        <taxon>Sordariomycetes</taxon>
        <taxon>Sordariomycetidae</taxon>
        <taxon>Sordariales</taxon>
        <taxon>Podosporaceae</taxon>
        <taxon>Podospora</taxon>
    </lineage>
</organism>
<reference evidence="2" key="2">
    <citation type="submission" date="2023-05" db="EMBL/GenBank/DDBJ databases">
        <authorList>
            <consortium name="Lawrence Berkeley National Laboratory"/>
            <person name="Steindorff A."/>
            <person name="Hensen N."/>
            <person name="Bonometti L."/>
            <person name="Westerberg I."/>
            <person name="Brannstrom I.O."/>
            <person name="Guillou S."/>
            <person name="Cros-Aarteil S."/>
            <person name="Calhoun S."/>
            <person name="Haridas S."/>
            <person name="Kuo A."/>
            <person name="Mondo S."/>
            <person name="Pangilinan J."/>
            <person name="Riley R."/>
            <person name="Labutti K."/>
            <person name="Andreopoulos B."/>
            <person name="Lipzen A."/>
            <person name="Chen C."/>
            <person name="Yanf M."/>
            <person name="Daum C."/>
            <person name="Ng V."/>
            <person name="Clum A."/>
            <person name="Ohm R."/>
            <person name="Martin F."/>
            <person name="Silar P."/>
            <person name="Natvig D."/>
            <person name="Lalanne C."/>
            <person name="Gautier V."/>
            <person name="Ament-Velasquez S.L."/>
            <person name="Kruys A."/>
            <person name="Hutchinson M.I."/>
            <person name="Powell A.J."/>
            <person name="Barry K."/>
            <person name="Miller A.N."/>
            <person name="Grigoriev I.V."/>
            <person name="Debuchy R."/>
            <person name="Gladieux P."/>
            <person name="Thoren M.H."/>
            <person name="Johannesson H."/>
        </authorList>
    </citation>
    <scope>NUCLEOTIDE SEQUENCE</scope>
    <source>
        <strain evidence="2">CBS 990.96</strain>
    </source>
</reference>
<evidence type="ECO:0000256" key="1">
    <source>
        <dbReference type="SAM" id="Phobius"/>
    </source>
</evidence>
<name>A0AAN7BYU1_9PEZI</name>
<reference evidence="2" key="1">
    <citation type="journal article" date="2023" name="Mol. Phylogenet. Evol.">
        <title>Genome-scale phylogeny and comparative genomics of the fungal order Sordariales.</title>
        <authorList>
            <person name="Hensen N."/>
            <person name="Bonometti L."/>
            <person name="Westerberg I."/>
            <person name="Brannstrom I.O."/>
            <person name="Guillou S."/>
            <person name="Cros-Aarteil S."/>
            <person name="Calhoun S."/>
            <person name="Haridas S."/>
            <person name="Kuo A."/>
            <person name="Mondo S."/>
            <person name="Pangilinan J."/>
            <person name="Riley R."/>
            <person name="LaButti K."/>
            <person name="Andreopoulos B."/>
            <person name="Lipzen A."/>
            <person name="Chen C."/>
            <person name="Yan M."/>
            <person name="Daum C."/>
            <person name="Ng V."/>
            <person name="Clum A."/>
            <person name="Steindorff A."/>
            <person name="Ohm R.A."/>
            <person name="Martin F."/>
            <person name="Silar P."/>
            <person name="Natvig D.O."/>
            <person name="Lalanne C."/>
            <person name="Gautier V."/>
            <person name="Ament-Velasquez S.L."/>
            <person name="Kruys A."/>
            <person name="Hutchinson M.I."/>
            <person name="Powell A.J."/>
            <person name="Barry K."/>
            <person name="Miller A.N."/>
            <person name="Grigoriev I.V."/>
            <person name="Debuchy R."/>
            <person name="Gladieux P."/>
            <person name="Hiltunen Thoren M."/>
            <person name="Johannesson H."/>
        </authorList>
    </citation>
    <scope>NUCLEOTIDE SEQUENCE</scope>
    <source>
        <strain evidence="2">CBS 990.96</strain>
    </source>
</reference>
<evidence type="ECO:0000313" key="3">
    <source>
        <dbReference type="Proteomes" id="UP001301958"/>
    </source>
</evidence>
<keyword evidence="1" id="KW-0472">Membrane</keyword>
<dbReference type="EMBL" id="MU865289">
    <property type="protein sequence ID" value="KAK4232154.1"/>
    <property type="molecule type" value="Genomic_DNA"/>
</dbReference>
<evidence type="ECO:0000313" key="2">
    <source>
        <dbReference type="EMBL" id="KAK4232154.1"/>
    </source>
</evidence>
<keyword evidence="1" id="KW-1133">Transmembrane helix</keyword>
<proteinExistence type="predicted"/>
<protein>
    <submittedName>
        <fullName evidence="2">Uncharacterized protein</fullName>
    </submittedName>
</protein>
<dbReference type="Proteomes" id="UP001301958">
    <property type="component" value="Unassembled WGS sequence"/>
</dbReference>
<sequence length="73" mass="8313">MISQTSIQFLQSVTNLCSRGLLPGGLAVYIPTAVFFLLHCCNSLAQPSPNLTWYHFHPIFMLRITSIFLRSWL</sequence>
<accession>A0AAN7BYU1</accession>
<gene>
    <name evidence="2" type="ORF">QBC38DRAFT_146790</name>
</gene>
<keyword evidence="3" id="KW-1185">Reference proteome</keyword>
<keyword evidence="1" id="KW-0812">Transmembrane</keyword>
<comment type="caution">
    <text evidence="2">The sequence shown here is derived from an EMBL/GenBank/DDBJ whole genome shotgun (WGS) entry which is preliminary data.</text>
</comment>
<feature type="transmembrane region" description="Helical" evidence="1">
    <location>
        <begin position="21"/>
        <end position="45"/>
    </location>
</feature>